<evidence type="ECO:0000313" key="4">
    <source>
        <dbReference type="Proteomes" id="UP000255207"/>
    </source>
</evidence>
<dbReference type="OrthoDB" id="514770at2"/>
<keyword evidence="4" id="KW-1185">Reference proteome</keyword>
<protein>
    <submittedName>
        <fullName evidence="3">Type II toxin-antitoxin system ParD family antitoxin</fullName>
    </submittedName>
</protein>
<sequence length="90" mass="10066">MRTTQQFSITLPNEMAEIVEDKVKSGVYSSVSEVMRDGIRALIERDAALERWLREEVVAGHAEYLAAPSKGVPAEEVLDHIKARRISRSA</sequence>
<reference evidence="4" key="1">
    <citation type="submission" date="2018-07" db="EMBL/GenBank/DDBJ databases">
        <authorList>
            <person name="Safronova V.I."/>
            <person name="Chirak E.R."/>
            <person name="Sazanova A.L."/>
        </authorList>
    </citation>
    <scope>NUCLEOTIDE SEQUENCE [LARGE SCALE GENOMIC DNA]</scope>
    <source>
        <strain evidence="4">RCAM04685</strain>
    </source>
</reference>
<dbReference type="InterPro" id="IPR038296">
    <property type="entry name" value="ParD_sf"/>
</dbReference>
<evidence type="ECO:0000313" key="3">
    <source>
        <dbReference type="EMBL" id="RDJ26123.1"/>
    </source>
</evidence>
<dbReference type="InterPro" id="IPR022789">
    <property type="entry name" value="ParD"/>
</dbReference>
<evidence type="ECO:0000256" key="1">
    <source>
        <dbReference type="ARBA" id="ARBA00008580"/>
    </source>
</evidence>
<proteinExistence type="inferred from homology"/>
<comment type="similarity">
    <text evidence="1">Belongs to the ParD antitoxin family.</text>
</comment>
<dbReference type="SUPFAM" id="SSF47598">
    <property type="entry name" value="Ribbon-helix-helix"/>
    <property type="match status" value="1"/>
</dbReference>
<dbReference type="NCBIfam" id="TIGR02606">
    <property type="entry name" value="antidote_CC2985"/>
    <property type="match status" value="1"/>
</dbReference>
<gene>
    <name evidence="3" type="ORF">DWE98_09775</name>
</gene>
<keyword evidence="2" id="KW-1277">Toxin-antitoxin system</keyword>
<dbReference type="Proteomes" id="UP000255207">
    <property type="component" value="Unassembled WGS sequence"/>
</dbReference>
<dbReference type="RefSeq" id="WP_114829012.1">
    <property type="nucleotide sequence ID" value="NZ_QQTO01000022.1"/>
</dbReference>
<evidence type="ECO:0000256" key="2">
    <source>
        <dbReference type="ARBA" id="ARBA00022649"/>
    </source>
</evidence>
<dbReference type="GO" id="GO:0006355">
    <property type="term" value="P:regulation of DNA-templated transcription"/>
    <property type="evidence" value="ECO:0007669"/>
    <property type="project" value="InterPro"/>
</dbReference>
<dbReference type="InterPro" id="IPR010985">
    <property type="entry name" value="Ribbon_hlx_hlx"/>
</dbReference>
<dbReference type="PANTHER" id="PTHR36582">
    <property type="entry name" value="ANTITOXIN PARD"/>
    <property type="match status" value="1"/>
</dbReference>
<accession>A0A370L7I2</accession>
<name>A0A370L7I2_9HYPH</name>
<dbReference type="EMBL" id="QQTP01000004">
    <property type="protein sequence ID" value="RDJ26123.1"/>
    <property type="molecule type" value="Genomic_DNA"/>
</dbReference>
<organism evidence="3 4">
    <name type="scientific">Bosea caraganae</name>
    <dbReference type="NCBI Taxonomy" id="2763117"/>
    <lineage>
        <taxon>Bacteria</taxon>
        <taxon>Pseudomonadati</taxon>
        <taxon>Pseudomonadota</taxon>
        <taxon>Alphaproteobacteria</taxon>
        <taxon>Hyphomicrobiales</taxon>
        <taxon>Boseaceae</taxon>
        <taxon>Bosea</taxon>
    </lineage>
</organism>
<dbReference type="CDD" id="cd22231">
    <property type="entry name" value="RHH_NikR_HicB-like"/>
    <property type="match status" value="1"/>
</dbReference>
<comment type="caution">
    <text evidence="3">The sequence shown here is derived from an EMBL/GenBank/DDBJ whole genome shotgun (WGS) entry which is preliminary data.</text>
</comment>
<dbReference type="Gene3D" id="6.10.10.120">
    <property type="entry name" value="Antitoxin ParD1-like"/>
    <property type="match status" value="1"/>
</dbReference>
<dbReference type="AlphaFoldDB" id="A0A370L7I2"/>
<dbReference type="Pfam" id="PF03693">
    <property type="entry name" value="ParD_antitoxin"/>
    <property type="match status" value="1"/>
</dbReference>
<dbReference type="PANTHER" id="PTHR36582:SF2">
    <property type="entry name" value="ANTITOXIN PARD"/>
    <property type="match status" value="1"/>
</dbReference>